<organism evidence="3 4">
    <name type="scientific">Plantactinospora veratri</name>
    <dbReference type="NCBI Taxonomy" id="1436122"/>
    <lineage>
        <taxon>Bacteria</taxon>
        <taxon>Bacillati</taxon>
        <taxon>Actinomycetota</taxon>
        <taxon>Actinomycetes</taxon>
        <taxon>Micromonosporales</taxon>
        <taxon>Micromonosporaceae</taxon>
        <taxon>Plantactinospora</taxon>
    </lineage>
</organism>
<accession>A0ABU7SDK6</accession>
<keyword evidence="2" id="KW-1133">Transmembrane helix</keyword>
<feature type="region of interest" description="Disordered" evidence="1">
    <location>
        <begin position="319"/>
        <end position="359"/>
    </location>
</feature>
<feature type="compositionally biased region" description="Polar residues" evidence="1">
    <location>
        <begin position="175"/>
        <end position="209"/>
    </location>
</feature>
<feature type="compositionally biased region" description="Low complexity" evidence="1">
    <location>
        <begin position="210"/>
        <end position="234"/>
    </location>
</feature>
<feature type="compositionally biased region" description="Low complexity" evidence="1">
    <location>
        <begin position="125"/>
        <end position="134"/>
    </location>
</feature>
<gene>
    <name evidence="3" type="ORF">V1634_14435</name>
</gene>
<protein>
    <submittedName>
        <fullName evidence="3">Uncharacterized protein</fullName>
    </submittedName>
</protein>
<proteinExistence type="predicted"/>
<feature type="transmembrane region" description="Helical" evidence="2">
    <location>
        <begin position="296"/>
        <end position="319"/>
    </location>
</feature>
<keyword evidence="2" id="KW-0472">Membrane</keyword>
<dbReference type="EMBL" id="JAZGQL010000008">
    <property type="protein sequence ID" value="MEE6308023.1"/>
    <property type="molecule type" value="Genomic_DNA"/>
</dbReference>
<reference evidence="3 4" key="1">
    <citation type="submission" date="2024-01" db="EMBL/GenBank/DDBJ databases">
        <title>Genome insights into Plantactinospora veratri sp. nov.</title>
        <authorList>
            <person name="Wang L."/>
        </authorList>
    </citation>
    <scope>NUCLEOTIDE SEQUENCE [LARGE SCALE GENOMIC DNA]</scope>
    <source>
        <strain evidence="3 4">NEAU-FHS4</strain>
    </source>
</reference>
<evidence type="ECO:0000256" key="2">
    <source>
        <dbReference type="SAM" id="Phobius"/>
    </source>
</evidence>
<keyword evidence="4" id="KW-1185">Reference proteome</keyword>
<comment type="caution">
    <text evidence="3">The sequence shown here is derived from an EMBL/GenBank/DDBJ whole genome shotgun (WGS) entry which is preliminary data.</text>
</comment>
<evidence type="ECO:0000313" key="4">
    <source>
        <dbReference type="Proteomes" id="UP001339911"/>
    </source>
</evidence>
<feature type="compositionally biased region" description="Low complexity" evidence="1">
    <location>
        <begin position="242"/>
        <end position="251"/>
    </location>
</feature>
<evidence type="ECO:0000256" key="1">
    <source>
        <dbReference type="SAM" id="MobiDB-lite"/>
    </source>
</evidence>
<keyword evidence="2" id="KW-0812">Transmembrane</keyword>
<sequence>MQPVGPYQFIEAVSLCQVGSVWSAIDGQGNSYTVAVLDAAVASDQRWRDAFVGTAHALAQPGSGGPRYVHAEFAAPAPWVAYAASEADGAERLFAALGMECRPAQEQLGDGESPTVKTAAVAPNATGSTAGAATTDDELASPTTRLTPGVPPPTPWQAGPPQSTPPVNAAPTSAPPHQTSAPPHQTSAPPHQTSAPPHQTSAPPDQTSHPPYQSSASPQQSSAPPYQSSAPPYQNSAPPYQVSVPPDSVSGPPQPLPEMPQAYPADLSPSTPGPDPLYSPVRHIVPSEPKPRRNRLWIGIAALVVLLLAGGGTIFALAANGDDPEPRPTAAPESVSPTPSAVAIPTAPPVAPGKEPPKEVKWPADWPKFSPSFPFHTLELEGLGFPLKTPQAWQCTPAGQAEGYAKYNCGVPPGSGPEIGGELVVRSCSPCDGDSRYRMRLAEEAWGLQWNRAGGSALYAESFHLEGTPERRYGLVLIGYYRTGADVDRQIVLRMTSPVDGAGQIRRVANYLRDTLIF</sequence>
<name>A0ABU7SDK6_9ACTN</name>
<evidence type="ECO:0000313" key="3">
    <source>
        <dbReference type="EMBL" id="MEE6308023.1"/>
    </source>
</evidence>
<feature type="region of interest" description="Disordered" evidence="1">
    <location>
        <begin position="124"/>
        <end position="279"/>
    </location>
</feature>
<dbReference type="RefSeq" id="WP_331208295.1">
    <property type="nucleotide sequence ID" value="NZ_JAZGQL010000008.1"/>
</dbReference>
<dbReference type="Proteomes" id="UP001339911">
    <property type="component" value="Unassembled WGS sequence"/>
</dbReference>
<feature type="compositionally biased region" description="Low complexity" evidence="1">
    <location>
        <begin position="336"/>
        <end position="345"/>
    </location>
</feature>